<dbReference type="SUPFAM" id="SSF53756">
    <property type="entry name" value="UDP-Glycosyltransferase/glycogen phosphorylase"/>
    <property type="match status" value="1"/>
</dbReference>
<accession>A0A5L8UG48</accession>
<reference evidence="3 4" key="1">
    <citation type="submission" date="2018-06" db="EMBL/GenBank/DDBJ databases">
        <authorList>
            <consortium name="PulseNet: The National Subtyping Network for Foodborne Disease Surveillance"/>
            <person name="Tarr C.L."/>
            <person name="Trees E."/>
            <person name="Katz L.S."/>
            <person name="Carleton-Romer H.A."/>
            <person name="Stroika S."/>
            <person name="Kucerova Z."/>
            <person name="Roache K.F."/>
            <person name="Sabol A.L."/>
            <person name="Besser J."/>
            <person name="Gerner-Smidt P."/>
        </authorList>
    </citation>
    <scope>NUCLEOTIDE SEQUENCE [LARGE SCALE GENOMIC DNA]</scope>
    <source>
        <strain evidence="3 4">PNUSAC001503</strain>
    </source>
</reference>
<organism evidence="3 4">
    <name type="scientific">Campylobacter fetus</name>
    <dbReference type="NCBI Taxonomy" id="196"/>
    <lineage>
        <taxon>Bacteria</taxon>
        <taxon>Pseudomonadati</taxon>
        <taxon>Campylobacterota</taxon>
        <taxon>Epsilonproteobacteria</taxon>
        <taxon>Campylobacterales</taxon>
        <taxon>Campylobacteraceae</taxon>
        <taxon>Campylobacter</taxon>
    </lineage>
</organism>
<comment type="caution">
    <text evidence="3">The sequence shown here is derived from an EMBL/GenBank/DDBJ whole genome shotgun (WGS) entry which is preliminary data.</text>
</comment>
<dbReference type="EMBL" id="AABTCC010000019">
    <property type="protein sequence ID" value="EAI8859502.1"/>
    <property type="molecule type" value="Genomic_DNA"/>
</dbReference>
<dbReference type="PANTHER" id="PTHR30160">
    <property type="entry name" value="TETRAACYLDISACCHARIDE 4'-KINASE-RELATED"/>
    <property type="match status" value="1"/>
</dbReference>
<dbReference type="PANTHER" id="PTHR30160:SF1">
    <property type="entry name" value="LIPOPOLYSACCHARIDE 1,2-N-ACETYLGLUCOSAMINETRANSFERASE-RELATED"/>
    <property type="match status" value="1"/>
</dbReference>
<dbReference type="Proteomes" id="UP000535509">
    <property type="component" value="Unassembled WGS sequence"/>
</dbReference>
<dbReference type="Gene3D" id="3.40.50.2000">
    <property type="entry name" value="Glycogen Phosphorylase B"/>
    <property type="match status" value="2"/>
</dbReference>
<dbReference type="AlphaFoldDB" id="A0A5L8UG48"/>
<dbReference type="GeneID" id="61065219"/>
<evidence type="ECO:0000313" key="4">
    <source>
        <dbReference type="Proteomes" id="UP000535509"/>
    </source>
</evidence>
<evidence type="ECO:0000313" key="3">
    <source>
        <dbReference type="EMBL" id="EAI8859502.1"/>
    </source>
</evidence>
<dbReference type="InterPro" id="IPR051199">
    <property type="entry name" value="LPS_LOS_Heptosyltrfase"/>
</dbReference>
<sequence>MKILVMKFRNIGDVLLTTPLLENLKHYYPDSKIHFALNKGCEAMIEGNPNIDKIHIYDRNEIKKKNAFRRIYLEYKFAKSLKNEKFDIVIQTTKGDRGLIIAKFCCAKTVVSYLAKNRIFNKFITYKIKEQGSTHTVLANLDALKALGYEPKNARVKIYFDDYSQDSKFKNIPNRFIHIHPMSRWLFKCIDDETLAKIIDFCELNLNHKVVLTCDKNPVELEKIQNILKNCSAKPVLFLGNLNLKEVAFLSSKSELFIGVDTAIMHIAAANNVPCIAFFGPSGAFHWGPWDNSCLKSGYTQKNGIQTMGKHKVIQKNLYCVPCGKDGCNGSKRSDCLINLDLNLIKNSISQFFKAE</sequence>
<protein>
    <submittedName>
        <fullName evidence="3">Putative lipopolysaccharide heptosyltransferase III</fullName>
    </submittedName>
</protein>
<keyword evidence="4" id="KW-1185">Reference proteome</keyword>
<name>A0A5L8UG48_CAMFE</name>
<evidence type="ECO:0000256" key="2">
    <source>
        <dbReference type="ARBA" id="ARBA00022679"/>
    </source>
</evidence>
<dbReference type="NCBIfam" id="TIGR02201">
    <property type="entry name" value="heptsyl_trn_III"/>
    <property type="match status" value="1"/>
</dbReference>
<evidence type="ECO:0000256" key="1">
    <source>
        <dbReference type="ARBA" id="ARBA00022676"/>
    </source>
</evidence>
<dbReference type="GO" id="GO:0005829">
    <property type="term" value="C:cytosol"/>
    <property type="evidence" value="ECO:0007669"/>
    <property type="project" value="TreeGrafter"/>
</dbReference>
<dbReference type="Pfam" id="PF01075">
    <property type="entry name" value="Glyco_transf_9"/>
    <property type="match status" value="1"/>
</dbReference>
<dbReference type="GO" id="GO:0008713">
    <property type="term" value="F:ADP-heptose-lipopolysaccharide heptosyltransferase activity"/>
    <property type="evidence" value="ECO:0007669"/>
    <property type="project" value="TreeGrafter"/>
</dbReference>
<gene>
    <name evidence="3" type="primary">rfaQ</name>
    <name evidence="3" type="ORF">CX802_06660</name>
</gene>
<dbReference type="InterPro" id="IPR011916">
    <property type="entry name" value="LipoPS_heptosylTferase-III"/>
</dbReference>
<dbReference type="OMA" id="QQLPRCR"/>
<dbReference type="InterPro" id="IPR002201">
    <property type="entry name" value="Glyco_trans_9"/>
</dbReference>
<dbReference type="CDD" id="cd03789">
    <property type="entry name" value="GT9_LPS_heptosyltransferase"/>
    <property type="match status" value="1"/>
</dbReference>
<keyword evidence="1" id="KW-0328">Glycosyltransferase</keyword>
<keyword evidence="2 3" id="KW-0808">Transferase</keyword>
<dbReference type="RefSeq" id="WP_011732192.1">
    <property type="nucleotide sequence ID" value="NZ_AACCWR020000009.1"/>
</dbReference>
<dbReference type="GO" id="GO:0009244">
    <property type="term" value="P:lipopolysaccharide core region biosynthetic process"/>
    <property type="evidence" value="ECO:0007669"/>
    <property type="project" value="TreeGrafter"/>
</dbReference>
<proteinExistence type="predicted"/>